<dbReference type="AlphaFoldDB" id="A0A0A1W6A5"/>
<protein>
    <submittedName>
        <fullName evidence="1">Uncharacterized protein</fullName>
    </submittedName>
</protein>
<gene>
    <name evidence="1" type="ORF">SP5_043_00060</name>
</gene>
<organism evidence="1 2">
    <name type="scientific">Sphingomonas parapaucimobilis NBRC 15100</name>
    <dbReference type="NCBI Taxonomy" id="1219049"/>
    <lineage>
        <taxon>Bacteria</taxon>
        <taxon>Pseudomonadati</taxon>
        <taxon>Pseudomonadota</taxon>
        <taxon>Alphaproteobacteria</taxon>
        <taxon>Sphingomonadales</taxon>
        <taxon>Sphingomonadaceae</taxon>
        <taxon>Sphingomonas</taxon>
    </lineage>
</organism>
<keyword evidence="2" id="KW-1185">Reference proteome</keyword>
<dbReference type="Proteomes" id="UP000032305">
    <property type="component" value="Unassembled WGS sequence"/>
</dbReference>
<sequence length="67" mass="7440">MDYRSGQPRRIAGDHWRGPFPRAQGGLCDFRPVLTGAPTKADGSATVRAVYPSPEDEAVDGWVRVRW</sequence>
<name>A0A0A1W6A5_9SPHN</name>
<evidence type="ECO:0000313" key="2">
    <source>
        <dbReference type="Proteomes" id="UP000032305"/>
    </source>
</evidence>
<evidence type="ECO:0000313" key="1">
    <source>
        <dbReference type="EMBL" id="GAM00970.1"/>
    </source>
</evidence>
<reference evidence="1 2" key="1">
    <citation type="submission" date="2014-11" db="EMBL/GenBank/DDBJ databases">
        <title>Whole genome shotgun sequence of Sphingomonas parapaucimobilis NBRC 15100.</title>
        <authorList>
            <person name="Katano-Makiyama Y."/>
            <person name="Hosoyama A."/>
            <person name="Hashimoto M."/>
            <person name="Hosoyama Y."/>
            <person name="Noguchi M."/>
            <person name="Numata M."/>
            <person name="Tsuchikane K."/>
            <person name="Hirakata S."/>
            <person name="Uohara A."/>
            <person name="Shimodaira J."/>
            <person name="Ohji S."/>
            <person name="Ichikawa N."/>
            <person name="Kimura A."/>
            <person name="Yamazoe A."/>
            <person name="Fujita N."/>
        </authorList>
    </citation>
    <scope>NUCLEOTIDE SEQUENCE [LARGE SCALE GENOMIC DNA]</scope>
    <source>
        <strain evidence="1 2">NBRC 15100</strain>
    </source>
</reference>
<dbReference type="OrthoDB" id="7574534at2"/>
<proteinExistence type="predicted"/>
<accession>A0A0A1W6A5</accession>
<dbReference type="EMBL" id="BBPI01000043">
    <property type="protein sequence ID" value="GAM00970.1"/>
    <property type="molecule type" value="Genomic_DNA"/>
</dbReference>
<comment type="caution">
    <text evidence="1">The sequence shown here is derived from an EMBL/GenBank/DDBJ whole genome shotgun (WGS) entry which is preliminary data.</text>
</comment>